<dbReference type="AlphaFoldDB" id="A0A1T5MFH2"/>
<proteinExistence type="predicted"/>
<name>A0A1T5MFH2_9FIRM</name>
<dbReference type="OrthoDB" id="1955286at2"/>
<dbReference type="RefSeq" id="WP_079495009.1">
    <property type="nucleotide sequence ID" value="NZ_FUZT01000015.1"/>
</dbReference>
<organism evidence="1 2">
    <name type="scientific">Maledivibacter halophilus</name>
    <dbReference type="NCBI Taxonomy" id="36842"/>
    <lineage>
        <taxon>Bacteria</taxon>
        <taxon>Bacillati</taxon>
        <taxon>Bacillota</taxon>
        <taxon>Clostridia</taxon>
        <taxon>Peptostreptococcales</taxon>
        <taxon>Caminicellaceae</taxon>
        <taxon>Maledivibacter</taxon>
    </lineage>
</organism>
<protein>
    <submittedName>
        <fullName evidence="1">Uncharacterized protein</fullName>
    </submittedName>
</protein>
<accession>A0A1T5MFH2</accession>
<sequence>MFSICSRYIECSKQEFCIHPDEEMKNECRYNLKLKEGFNFYSKSKNKGLFLIINSRMFFIGRRSSYGSYTYDLKDNEKEEVIPKLKEKGLQIENKVRYNLCRNDIASDSNRACCLVILTVDDRKYNIKNFNTRCVTQDTATMIRDYLREKGFLAAVQKIGSTAVNHKIRASEKREIEALKKVNAKENKCNTNKPDVLKGQISMFDLYAI</sequence>
<reference evidence="1 2" key="1">
    <citation type="submission" date="2017-02" db="EMBL/GenBank/DDBJ databases">
        <authorList>
            <person name="Peterson S.W."/>
        </authorList>
    </citation>
    <scope>NUCLEOTIDE SEQUENCE [LARGE SCALE GENOMIC DNA]</scope>
    <source>
        <strain evidence="1 2">M1</strain>
    </source>
</reference>
<keyword evidence="2" id="KW-1185">Reference proteome</keyword>
<dbReference type="STRING" id="36842.SAMN02194393_04595"/>
<dbReference type="EMBL" id="FUZT01000015">
    <property type="protein sequence ID" value="SKC86905.1"/>
    <property type="molecule type" value="Genomic_DNA"/>
</dbReference>
<evidence type="ECO:0000313" key="1">
    <source>
        <dbReference type="EMBL" id="SKC86905.1"/>
    </source>
</evidence>
<evidence type="ECO:0000313" key="2">
    <source>
        <dbReference type="Proteomes" id="UP000190285"/>
    </source>
</evidence>
<gene>
    <name evidence="1" type="ORF">SAMN02194393_04595</name>
</gene>
<dbReference type="Proteomes" id="UP000190285">
    <property type="component" value="Unassembled WGS sequence"/>
</dbReference>